<dbReference type="RefSeq" id="WP_025348357.1">
    <property type="nucleotide sequence ID" value="NZ_CP006850.1"/>
</dbReference>
<sequence length="546" mass="58357">MTSPPHTLDGDATPVPTSLLSVLVSWRSTAPLDAHAILLTAEGGIRSARDVVYFNAPRHPSQAVTVDQDPQPGTARLSVSLPRTEADIERILLTGSGAGQPLAALPGLAVTVDDAEGLVARTDVVAAPDTGAAVFAEFRRAAGRWWFVPGGLGCGDVADLFAAFGASVDTTGPGRDGRISVHRNRFTPPPPQPPAPERPDWHPDPEHFATLRWWDGARWTEDTAPAAPYDARLCGRCGRRRGWRLRGVAPCRACAAEIEEFLAAWCGRAVRTLAASGPDGPDWAQLWTQIRRHRIDESAALAALRGPGSAYLERTAAFTLADGTISGAELDRFDAVVAALELRGAAVDELRRGLRRVRILSRLRAGELPVIAVPDLHLDPNERVHLDTGATRLRRAGRGAHATEGRLLCSNTKLRFIGSDAGIEIPWARAVSVTVVEGLVTVAATSARGGAEFEVDEPELVAAVAEGALRVAKRLTVAPGKRDSRSIPPDIKAQVWHRDGGRCVECGAAHYLEFDHIIPLSRGGATSAANLQILCRGCNRDKSDHI</sequence>
<dbReference type="InterPro" id="IPR003615">
    <property type="entry name" value="HNH_nuc"/>
</dbReference>
<feature type="compositionally biased region" description="Pro residues" evidence="2">
    <location>
        <begin position="187"/>
        <end position="196"/>
    </location>
</feature>
<gene>
    <name evidence="4" type="ORF">NONO_c20730</name>
</gene>
<dbReference type="Pfam" id="PF10708">
    <property type="entry name" value="DUF2510"/>
    <property type="match status" value="1"/>
</dbReference>
<dbReference type="GO" id="GO:0004519">
    <property type="term" value="F:endonuclease activity"/>
    <property type="evidence" value="ECO:0007669"/>
    <property type="project" value="InterPro"/>
</dbReference>
<dbReference type="HOGENOM" id="CLU_442001_0_0_11"/>
<dbReference type="eggNOG" id="COG1403">
    <property type="taxonomic scope" value="Bacteria"/>
</dbReference>
<dbReference type="InterPro" id="IPR002711">
    <property type="entry name" value="HNH"/>
</dbReference>
<reference evidence="4 5" key="1">
    <citation type="journal article" date="2014" name="Appl. Environ. Microbiol.">
        <title>Insights into the Microbial Degradation of Rubber and Gutta-Percha by Analysis of the Complete Genome of Nocardia nova SH22a.</title>
        <authorList>
            <person name="Luo Q."/>
            <person name="Hiessl S."/>
            <person name="Poehlein A."/>
            <person name="Daniel R."/>
            <person name="Steinbuchel A."/>
        </authorList>
    </citation>
    <scope>NUCLEOTIDE SEQUENCE [LARGE SCALE GENOMIC DNA]</scope>
    <source>
        <strain evidence="4">SH22a</strain>
    </source>
</reference>
<protein>
    <submittedName>
        <fullName evidence="4">Putative nuclease</fullName>
    </submittedName>
</protein>
<dbReference type="InterPro" id="IPR051324">
    <property type="entry name" value="Stress/Tellurium_Resist"/>
</dbReference>
<dbReference type="PANTHER" id="PTHR32097">
    <property type="entry name" value="CAMP-BINDING PROTEIN 1-RELATED"/>
    <property type="match status" value="1"/>
</dbReference>
<evidence type="ECO:0000313" key="4">
    <source>
        <dbReference type="EMBL" id="AHH16872.1"/>
    </source>
</evidence>
<accession>W5TCC0</accession>
<dbReference type="InterPro" id="IPR018929">
    <property type="entry name" value="DUF2510"/>
</dbReference>
<dbReference type="OrthoDB" id="9802901at2"/>
<evidence type="ECO:0000259" key="3">
    <source>
        <dbReference type="SMART" id="SM00507"/>
    </source>
</evidence>
<name>W5TCC0_9NOCA</name>
<dbReference type="Pfam" id="PF01844">
    <property type="entry name" value="HNH"/>
    <property type="match status" value="1"/>
</dbReference>
<organism evidence="4 5">
    <name type="scientific">Nocardia nova SH22a</name>
    <dbReference type="NCBI Taxonomy" id="1415166"/>
    <lineage>
        <taxon>Bacteria</taxon>
        <taxon>Bacillati</taxon>
        <taxon>Actinomycetota</taxon>
        <taxon>Actinomycetes</taxon>
        <taxon>Mycobacteriales</taxon>
        <taxon>Nocardiaceae</taxon>
        <taxon>Nocardia</taxon>
    </lineage>
</organism>
<evidence type="ECO:0000256" key="2">
    <source>
        <dbReference type="SAM" id="MobiDB-lite"/>
    </source>
</evidence>
<comment type="similarity">
    <text evidence="1">Belongs to the CAPAB/TerDEXZ family.</text>
</comment>
<dbReference type="SMART" id="SM00507">
    <property type="entry name" value="HNHc"/>
    <property type="match status" value="1"/>
</dbReference>
<dbReference type="Gene3D" id="1.10.30.50">
    <property type="match status" value="1"/>
</dbReference>
<dbReference type="Proteomes" id="UP000019150">
    <property type="component" value="Chromosome"/>
</dbReference>
<dbReference type="PATRIC" id="fig|1415166.3.peg.2106"/>
<dbReference type="Gene3D" id="2.60.60.30">
    <property type="entry name" value="sav2460 like domains"/>
    <property type="match status" value="1"/>
</dbReference>
<dbReference type="GO" id="GO:0008270">
    <property type="term" value="F:zinc ion binding"/>
    <property type="evidence" value="ECO:0007669"/>
    <property type="project" value="InterPro"/>
</dbReference>
<dbReference type="EMBL" id="CP006850">
    <property type="protein sequence ID" value="AHH16872.1"/>
    <property type="molecule type" value="Genomic_DNA"/>
</dbReference>
<keyword evidence="5" id="KW-1185">Reference proteome</keyword>
<dbReference type="GO" id="GO:0003676">
    <property type="term" value="F:nucleic acid binding"/>
    <property type="evidence" value="ECO:0007669"/>
    <property type="project" value="InterPro"/>
</dbReference>
<dbReference type="KEGG" id="nno:NONO_c20730"/>
<dbReference type="eggNOG" id="COG2310">
    <property type="taxonomic scope" value="Bacteria"/>
</dbReference>
<dbReference type="CDD" id="cd00085">
    <property type="entry name" value="HNHc"/>
    <property type="match status" value="1"/>
</dbReference>
<dbReference type="Pfam" id="PF02342">
    <property type="entry name" value="TerD"/>
    <property type="match status" value="1"/>
</dbReference>
<evidence type="ECO:0000313" key="5">
    <source>
        <dbReference type="Proteomes" id="UP000019150"/>
    </source>
</evidence>
<dbReference type="STRING" id="1415166.NONO_c20730"/>
<dbReference type="AlphaFoldDB" id="W5TCC0"/>
<evidence type="ECO:0000256" key="1">
    <source>
        <dbReference type="ARBA" id="ARBA00008775"/>
    </source>
</evidence>
<feature type="region of interest" description="Disordered" evidence="2">
    <location>
        <begin position="173"/>
        <end position="203"/>
    </location>
</feature>
<dbReference type="InterPro" id="IPR003325">
    <property type="entry name" value="TerD"/>
</dbReference>
<feature type="domain" description="HNH nuclease" evidence="3">
    <location>
        <begin position="490"/>
        <end position="540"/>
    </location>
</feature>
<proteinExistence type="inferred from homology"/>
<dbReference type="CDD" id="cd06974">
    <property type="entry name" value="TerD_like"/>
    <property type="match status" value="1"/>
</dbReference>
<dbReference type="PANTHER" id="PTHR32097:SF4">
    <property type="entry name" value="GENERAL STRESS PROTEIN 16U"/>
    <property type="match status" value="1"/>
</dbReference>